<dbReference type="InterPro" id="IPR000515">
    <property type="entry name" value="MetI-like"/>
</dbReference>
<gene>
    <name evidence="10" type="ORF">HC231_00570</name>
</gene>
<evidence type="ECO:0000256" key="3">
    <source>
        <dbReference type="ARBA" id="ARBA00022475"/>
    </source>
</evidence>
<evidence type="ECO:0000256" key="2">
    <source>
        <dbReference type="ARBA" id="ARBA00022448"/>
    </source>
</evidence>
<keyword evidence="7 8" id="KW-0472">Membrane</keyword>
<feature type="transmembrane region" description="Helical" evidence="8">
    <location>
        <begin position="181"/>
        <end position="199"/>
    </location>
</feature>
<dbReference type="Proteomes" id="UP000671960">
    <property type="component" value="Chromosome"/>
</dbReference>
<comment type="subcellular location">
    <subcellularLocation>
        <location evidence="1">Cell inner membrane</location>
        <topology evidence="1">Multi-pass membrane protein</topology>
    </subcellularLocation>
    <subcellularLocation>
        <location evidence="8">Cell membrane</location>
        <topology evidence="8">Multi-pass membrane protein</topology>
    </subcellularLocation>
</comment>
<evidence type="ECO:0000259" key="9">
    <source>
        <dbReference type="PROSITE" id="PS50928"/>
    </source>
</evidence>
<keyword evidence="4" id="KW-0997">Cell inner membrane</keyword>
<dbReference type="RefSeq" id="WP_208229264.1">
    <property type="nucleotide sequence ID" value="NZ_CP050854.1"/>
</dbReference>
<keyword evidence="3" id="KW-1003">Cell membrane</keyword>
<dbReference type="PANTHER" id="PTHR43163:SF3">
    <property type="entry name" value="PEPTIDE ABC TRANSPORTER PERMEASE PROTEIN"/>
    <property type="match status" value="1"/>
</dbReference>
<evidence type="ECO:0000256" key="1">
    <source>
        <dbReference type="ARBA" id="ARBA00004429"/>
    </source>
</evidence>
<keyword evidence="6 8" id="KW-1133">Transmembrane helix</keyword>
<evidence type="ECO:0000313" key="11">
    <source>
        <dbReference type="Proteomes" id="UP000671960"/>
    </source>
</evidence>
<proteinExistence type="inferred from homology"/>
<feature type="transmembrane region" description="Helical" evidence="8">
    <location>
        <begin position="135"/>
        <end position="161"/>
    </location>
</feature>
<dbReference type="CDD" id="cd06261">
    <property type="entry name" value="TM_PBP2"/>
    <property type="match status" value="1"/>
</dbReference>
<dbReference type="PANTHER" id="PTHR43163">
    <property type="entry name" value="DIPEPTIDE TRANSPORT SYSTEM PERMEASE PROTEIN DPPB-RELATED"/>
    <property type="match status" value="1"/>
</dbReference>
<dbReference type="Pfam" id="PF19300">
    <property type="entry name" value="BPD_transp_1_N"/>
    <property type="match status" value="1"/>
</dbReference>
<name>A0ABX7UQY5_9GAMM</name>
<dbReference type="InterPro" id="IPR045621">
    <property type="entry name" value="BPD_transp_1_N"/>
</dbReference>
<keyword evidence="11" id="KW-1185">Reference proteome</keyword>
<keyword evidence="5 8" id="KW-0812">Transmembrane</keyword>
<evidence type="ECO:0000256" key="4">
    <source>
        <dbReference type="ARBA" id="ARBA00022519"/>
    </source>
</evidence>
<dbReference type="SUPFAM" id="SSF161098">
    <property type="entry name" value="MetI-like"/>
    <property type="match status" value="1"/>
</dbReference>
<evidence type="ECO:0000256" key="8">
    <source>
        <dbReference type="RuleBase" id="RU363032"/>
    </source>
</evidence>
<evidence type="ECO:0000313" key="10">
    <source>
        <dbReference type="EMBL" id="QTF06590.1"/>
    </source>
</evidence>
<reference evidence="10 11" key="1">
    <citation type="submission" date="2020-03" db="EMBL/GenBank/DDBJ databases">
        <authorList>
            <person name="Bakhshi Ganjeh M."/>
        </authorList>
    </citation>
    <scope>NUCLEOTIDE SEQUENCE [LARGE SCALE GENOMIC DNA]</scope>
    <source>
        <strain evidence="11">Iran 50</strain>
    </source>
</reference>
<feature type="domain" description="ABC transmembrane type-1" evidence="9">
    <location>
        <begin position="95"/>
        <end position="304"/>
    </location>
</feature>
<comment type="similarity">
    <text evidence="8">Belongs to the binding-protein-dependent transport system permease family.</text>
</comment>
<feature type="transmembrane region" description="Helical" evidence="8">
    <location>
        <begin position="99"/>
        <end position="123"/>
    </location>
</feature>
<sequence length="314" mass="34020">MLRAALNRITGMLLVMALVVTIVFIIVRVTPGDPAAVMLGPDASAADIAALRDRLGLNAPIALQFMQYVGGILQGDLGQSIFLNIPVSEALWQRAEPTFFLTLFSLLIAAVIALPVGILSAYYRGGWFDQLATSLSMFTASIPSFWLGLLLIQLFAVRLGWFDTSGYGGPDAGFITRIQHLVLPAISLGAVSSALIMRFTRASMLDVLNDDYVRTARSKGMSERRVVLRHAFKNALIPVLTVMGLTAALLVSGAIVTETVFGLPGVGSLTVSAVLRRDYPVIQGTLLVISGLYVLMNFLIDMLYLWVDPRVRFS</sequence>
<feature type="transmembrane region" description="Helical" evidence="8">
    <location>
        <begin position="281"/>
        <end position="307"/>
    </location>
</feature>
<evidence type="ECO:0000256" key="5">
    <source>
        <dbReference type="ARBA" id="ARBA00022692"/>
    </source>
</evidence>
<dbReference type="PROSITE" id="PS50928">
    <property type="entry name" value="ABC_TM1"/>
    <property type="match status" value="1"/>
</dbReference>
<evidence type="ECO:0000256" key="7">
    <source>
        <dbReference type="ARBA" id="ARBA00023136"/>
    </source>
</evidence>
<feature type="transmembrane region" description="Helical" evidence="8">
    <location>
        <begin position="235"/>
        <end position="261"/>
    </location>
</feature>
<protein>
    <submittedName>
        <fullName evidence="10">ABC transporter permease</fullName>
    </submittedName>
</protein>
<organism evidence="10 11">
    <name type="scientific">Brenneria izadpanahii</name>
    <dbReference type="NCBI Taxonomy" id="2722756"/>
    <lineage>
        <taxon>Bacteria</taxon>
        <taxon>Pseudomonadati</taxon>
        <taxon>Pseudomonadota</taxon>
        <taxon>Gammaproteobacteria</taxon>
        <taxon>Enterobacterales</taxon>
        <taxon>Pectobacteriaceae</taxon>
        <taxon>Brenneria</taxon>
    </lineage>
</organism>
<dbReference type="InterPro" id="IPR035906">
    <property type="entry name" value="MetI-like_sf"/>
</dbReference>
<dbReference type="EMBL" id="CP050854">
    <property type="protein sequence ID" value="QTF06590.1"/>
    <property type="molecule type" value="Genomic_DNA"/>
</dbReference>
<keyword evidence="2 8" id="KW-0813">Transport</keyword>
<feature type="transmembrane region" description="Helical" evidence="8">
    <location>
        <begin position="12"/>
        <end position="30"/>
    </location>
</feature>
<dbReference type="Gene3D" id="1.10.3720.10">
    <property type="entry name" value="MetI-like"/>
    <property type="match status" value="1"/>
</dbReference>
<accession>A0ABX7UQY5</accession>
<dbReference type="Pfam" id="PF00528">
    <property type="entry name" value="BPD_transp_1"/>
    <property type="match status" value="1"/>
</dbReference>
<evidence type="ECO:0000256" key="6">
    <source>
        <dbReference type="ARBA" id="ARBA00022989"/>
    </source>
</evidence>